<name>A0A0A8ZJ63_ARUDO</name>
<dbReference type="AlphaFoldDB" id="A0A0A8ZJ63"/>
<organism evidence="1">
    <name type="scientific">Arundo donax</name>
    <name type="common">Giant reed</name>
    <name type="synonym">Donax arundinaceus</name>
    <dbReference type="NCBI Taxonomy" id="35708"/>
    <lineage>
        <taxon>Eukaryota</taxon>
        <taxon>Viridiplantae</taxon>
        <taxon>Streptophyta</taxon>
        <taxon>Embryophyta</taxon>
        <taxon>Tracheophyta</taxon>
        <taxon>Spermatophyta</taxon>
        <taxon>Magnoliopsida</taxon>
        <taxon>Liliopsida</taxon>
        <taxon>Poales</taxon>
        <taxon>Poaceae</taxon>
        <taxon>PACMAD clade</taxon>
        <taxon>Arundinoideae</taxon>
        <taxon>Arundineae</taxon>
        <taxon>Arundo</taxon>
    </lineage>
</organism>
<evidence type="ECO:0000313" key="1">
    <source>
        <dbReference type="EMBL" id="JAD36775.1"/>
    </source>
</evidence>
<proteinExistence type="predicted"/>
<sequence>MVVYSVACSGVGSSAVVLYVGNFNAILGAMLEGW</sequence>
<reference evidence="1" key="1">
    <citation type="submission" date="2014-09" db="EMBL/GenBank/DDBJ databases">
        <authorList>
            <person name="Magalhaes I.L.F."/>
            <person name="Oliveira U."/>
            <person name="Santos F.R."/>
            <person name="Vidigal T.H.D.A."/>
            <person name="Brescovit A.D."/>
            <person name="Santos A.J."/>
        </authorList>
    </citation>
    <scope>NUCLEOTIDE SEQUENCE</scope>
    <source>
        <tissue evidence="1">Shoot tissue taken approximately 20 cm above the soil surface</tissue>
    </source>
</reference>
<protein>
    <submittedName>
        <fullName evidence="1">Uncharacterized protein</fullName>
    </submittedName>
</protein>
<accession>A0A0A8ZJ63</accession>
<dbReference type="EMBL" id="GBRH01261120">
    <property type="protein sequence ID" value="JAD36775.1"/>
    <property type="molecule type" value="Transcribed_RNA"/>
</dbReference>
<reference evidence="1" key="2">
    <citation type="journal article" date="2015" name="Data Brief">
        <title>Shoot transcriptome of the giant reed, Arundo donax.</title>
        <authorList>
            <person name="Barrero R.A."/>
            <person name="Guerrero F.D."/>
            <person name="Moolhuijzen P."/>
            <person name="Goolsby J.A."/>
            <person name="Tidwell J."/>
            <person name="Bellgard S.E."/>
            <person name="Bellgard M.I."/>
        </authorList>
    </citation>
    <scope>NUCLEOTIDE SEQUENCE</scope>
    <source>
        <tissue evidence="1">Shoot tissue taken approximately 20 cm above the soil surface</tissue>
    </source>
</reference>